<reference evidence="2" key="4">
    <citation type="journal article" date="2016" name="Sci. Rep.">
        <title>Genomic epidemiology and global diversity of the emerging bacterial pathogen Elizabethkingia anophelis.</title>
        <authorList>
            <person name="Breurec S."/>
            <person name="Criscuolo A."/>
            <person name="Diancourt L."/>
            <person name="Rendueles O."/>
            <person name="Vandenbogaert M."/>
            <person name="Passet V."/>
            <person name="Caro V."/>
            <person name="Rocha E.P."/>
            <person name="Touchon M."/>
            <person name="Brisse S."/>
        </authorList>
    </citation>
    <scope>NUCLEOTIDE SEQUENCE</scope>
</reference>
<dbReference type="Pfam" id="PF11888">
    <property type="entry name" value="DUF3408"/>
    <property type="match status" value="1"/>
</dbReference>
<organism evidence="2">
    <name type="scientific">Elizabethkingia anophelis</name>
    <dbReference type="NCBI Taxonomy" id="1117645"/>
    <lineage>
        <taxon>Bacteria</taxon>
        <taxon>Pseudomonadati</taxon>
        <taxon>Bacteroidota</taxon>
        <taxon>Flavobacteriia</taxon>
        <taxon>Flavobacteriales</taxon>
        <taxon>Weeksellaceae</taxon>
        <taxon>Elizabethkingia</taxon>
    </lineage>
</organism>
<evidence type="ECO:0000313" key="2">
    <source>
        <dbReference type="EMBL" id="DAC74474.1"/>
    </source>
</evidence>
<evidence type="ECO:0000256" key="1">
    <source>
        <dbReference type="SAM" id="MobiDB-lite"/>
    </source>
</evidence>
<dbReference type="AlphaFoldDB" id="A0A455ZCU7"/>
<reference evidence="2" key="2">
    <citation type="journal article" date="2014" name="PLoS ONE">
        <title>Insights from the genome annotation of Elizabethkingia anophelis from the malaria vector Anopheles gambiae.</title>
        <authorList>
            <person name="Kukutla P."/>
            <person name="Lindberg B.G."/>
            <person name="Pei D."/>
            <person name="Rayl M."/>
            <person name="Yu W."/>
            <person name="Steritz M."/>
            <person name="Faye I."/>
            <person name="Xu J."/>
        </authorList>
    </citation>
    <scope>NUCLEOTIDE SEQUENCE</scope>
</reference>
<gene>
    <name evidence="2" type="primary">traB</name>
</gene>
<accession>A0A455ZCU7</accession>
<name>A0A455ZCU7_9FLAO</name>
<reference evidence="2" key="6">
    <citation type="journal article" date="2017" name="Nat. Commun.">
        <title>Evolutionary dynamics and genomic features of the Elizabethkingia anophelis 2015 to 2016 Wisconsin outbreak strain.</title>
        <authorList>
            <person name="Perrin A."/>
            <person name="Larsonneur E."/>
            <person name="Nicholson A.C."/>
            <person name="Edwards D.J."/>
            <person name="Gundlach K.M."/>
            <person name="Whitney A.M."/>
            <person name="Gulvik C.A."/>
            <person name="Bell M.E."/>
            <person name="Rendueles O."/>
            <person name="Cury J."/>
            <person name="Hugon P."/>
            <person name="Clermont D."/>
            <person name="Enouf V."/>
            <person name="Loparev V."/>
            <person name="Juieng P."/>
            <person name="Monson T."/>
            <person name="Warshauer D."/>
            <person name="Elbadawi L.I."/>
            <person name="Walters M.S."/>
            <person name="Crist M.B."/>
            <person name="Noble-Wang J."/>
            <person name="Borlaug G."/>
            <person name="Rocha E.P.C."/>
            <person name="Criscuolo A."/>
            <person name="Touchon M."/>
            <person name="Davis J.P."/>
            <person name="Holt K.E."/>
            <person name="McQuiston J.R."/>
            <person name="Brisse S."/>
        </authorList>
    </citation>
    <scope>NUCLEOTIDE SEQUENCE</scope>
</reference>
<sequence length="141" mass="16500">MENEQKKKAKPEIDEEYLMNIIADGVKKEGLNVPPEPPKKPEPEKVREPEKPVGREKSRSKKASEADYEQLFFKRAETNARNGKSVYIRPDFHERLSRIVQVIGEDKITIYAYLDNLLEYHFQEFGEDITKSFNAKYKPIL</sequence>
<reference evidence="2" key="1">
    <citation type="journal article" date="2014" name="Genome Biol. Evol.">
        <title>Comparative genomic analysis of malaria mosquito vector-associated novel pathogen Elizabethkingia anophelis.</title>
        <authorList>
            <person name="Teo J."/>
            <person name="Tan S.Y."/>
            <person name="Liu Y."/>
            <person name="Tay M."/>
            <person name="Ding Y."/>
            <person name="Li Y."/>
            <person name="Kjelleberg S."/>
            <person name="Givskov M."/>
            <person name="Lin R.T."/>
            <person name="Yang L."/>
        </authorList>
    </citation>
    <scope>NUCLEOTIDE SEQUENCE</scope>
</reference>
<reference evidence="2" key="7">
    <citation type="journal article" date="2017" name="Sci. Rep.">
        <title>Genomic features, phylogenetic relationships, and comparative genomics of Elizabethkingia anophelis strain EM361-97 isolated in Taiwan.</title>
        <authorList>
            <person name="Lin J.N."/>
            <person name="Lai C.H."/>
            <person name="Yang C.H."/>
            <person name="Huang Y.H."/>
            <person name="Lin H.H."/>
        </authorList>
    </citation>
    <scope>NUCLEOTIDE SEQUENCE</scope>
</reference>
<protein>
    <submittedName>
        <fullName evidence="2">Conjugative transposon protein TraB</fullName>
    </submittedName>
</protein>
<reference evidence="2" key="5">
    <citation type="journal article" date="2017" name="Genome Announc.">
        <title>Complete Circularized Genome Sequences of Four Strains of Elizabethkingia anophelis, Including Two Novel Strains Isolated from Wild-Caught Anopheles sinensis.</title>
        <authorList>
            <person name="Pei D."/>
            <person name="Nicholson A.C."/>
            <person name="Jiang J."/>
            <person name="Chen H."/>
            <person name="Whitney A.M."/>
            <person name="Villarma A."/>
            <person name="Bell M."/>
            <person name="Humrighouse B."/>
            <person name="Rowe L.A."/>
            <person name="Sheth M."/>
            <person name="Batra D."/>
            <person name="Juieng P."/>
            <person name="Loparev V.N."/>
            <person name="McQuiston J.R."/>
            <person name="Lan Y."/>
            <person name="Ma Y."/>
            <person name="Xu J."/>
        </authorList>
    </citation>
    <scope>NUCLEOTIDE SEQUENCE</scope>
</reference>
<feature type="region of interest" description="Disordered" evidence="1">
    <location>
        <begin position="28"/>
        <end position="66"/>
    </location>
</feature>
<reference evidence="2" key="3">
    <citation type="journal article" date="2016" name="Genome Announc.">
        <title>Complete Genome Sequences of Four Strains from the 2015-2016 Elizabethkingia anophelis Outbreak.</title>
        <authorList>
            <person name="Nicholson A.C."/>
            <person name="Whitney A.M."/>
            <person name="Emery B.D."/>
            <person name="Bell M.E."/>
            <person name="Gartin J.T."/>
            <person name="Humrighouse B.W."/>
            <person name="Loparev V.N."/>
            <person name="Batra D."/>
            <person name="Sheth M."/>
            <person name="Rowe L.A."/>
            <person name="Juieng P."/>
            <person name="Knipe K."/>
            <person name="Gulvik C."/>
            <person name="McQuiston J.R."/>
        </authorList>
    </citation>
    <scope>NUCLEOTIDE SEQUENCE</scope>
</reference>
<feature type="compositionally biased region" description="Basic and acidic residues" evidence="1">
    <location>
        <begin position="37"/>
        <end position="65"/>
    </location>
</feature>
<proteinExistence type="predicted"/>
<dbReference type="RefSeq" id="WP_095439130.1">
    <property type="nucleotide sequence ID" value="NZ_CP023010.2"/>
</dbReference>
<reference evidence="2" key="8">
    <citation type="journal article" date="2018" name="J. ISSAAS">
        <title>In Silico Identification of Three Types of Integrative and Conjugative Elements (ICEs) in Elizabethkingia anophelis Strains Isolated from Around the World.</title>
        <authorList>
            <person name="Xu J."/>
            <person name="Pei D."/>
            <person name="Nicholson A."/>
            <person name="Lan Y."/>
            <person name="Xia Q."/>
        </authorList>
    </citation>
    <scope>NUCLEOTIDE SEQUENCE</scope>
</reference>
<dbReference type="InterPro" id="IPR021823">
    <property type="entry name" value="DUF3408"/>
</dbReference>
<dbReference type="EMBL" id="BK010590">
    <property type="protein sequence ID" value="DAC74474.1"/>
    <property type="molecule type" value="Genomic_DNA"/>
</dbReference>